<dbReference type="SUPFAM" id="SSF48452">
    <property type="entry name" value="TPR-like"/>
    <property type="match status" value="4"/>
</dbReference>
<gene>
    <name evidence="3" type="ORF">HNQ65_002445</name>
</gene>
<dbReference type="PANTHER" id="PTHR12558:SF13">
    <property type="entry name" value="CELL DIVISION CYCLE PROTEIN 27 HOMOLOG"/>
    <property type="match status" value="1"/>
</dbReference>
<dbReference type="Proteomes" id="UP000590740">
    <property type="component" value="Unassembled WGS sequence"/>
</dbReference>
<accession>A0A7W7YAY2</accession>
<dbReference type="AlphaFoldDB" id="A0A7W7YAY2"/>
<protein>
    <submittedName>
        <fullName evidence="3">Tetratricopeptide (TPR) repeat protein</fullName>
    </submittedName>
</protein>
<evidence type="ECO:0000256" key="2">
    <source>
        <dbReference type="SAM" id="MobiDB-lite"/>
    </source>
</evidence>
<evidence type="ECO:0000256" key="1">
    <source>
        <dbReference type="PROSITE-ProRule" id="PRU00339"/>
    </source>
</evidence>
<dbReference type="Pfam" id="PF13432">
    <property type="entry name" value="TPR_16"/>
    <property type="match status" value="2"/>
</dbReference>
<dbReference type="InterPro" id="IPR019734">
    <property type="entry name" value="TPR_rpt"/>
</dbReference>
<dbReference type="InterPro" id="IPR011990">
    <property type="entry name" value="TPR-like_helical_dom_sf"/>
</dbReference>
<dbReference type="Pfam" id="PF13174">
    <property type="entry name" value="TPR_6"/>
    <property type="match status" value="3"/>
</dbReference>
<dbReference type="PROSITE" id="PS50005">
    <property type="entry name" value="TPR"/>
    <property type="match status" value="2"/>
</dbReference>
<keyword evidence="4" id="KW-1185">Reference proteome</keyword>
<feature type="repeat" description="TPR" evidence="1">
    <location>
        <begin position="564"/>
        <end position="597"/>
    </location>
</feature>
<feature type="region of interest" description="Disordered" evidence="2">
    <location>
        <begin position="33"/>
        <end position="78"/>
    </location>
</feature>
<evidence type="ECO:0000313" key="3">
    <source>
        <dbReference type="EMBL" id="MBB5032863.1"/>
    </source>
</evidence>
<keyword evidence="1" id="KW-0802">TPR repeat</keyword>
<proteinExistence type="predicted"/>
<dbReference type="SMART" id="SM00028">
    <property type="entry name" value="TPR"/>
    <property type="match status" value="12"/>
</dbReference>
<comment type="caution">
    <text evidence="3">The sequence shown here is derived from an EMBL/GenBank/DDBJ whole genome shotgun (WGS) entry which is preliminary data.</text>
</comment>
<dbReference type="RefSeq" id="WP_184339771.1">
    <property type="nucleotide sequence ID" value="NZ_JACHIG010000004.1"/>
</dbReference>
<name>A0A7W7YAY2_9BACT</name>
<reference evidence="3 4" key="1">
    <citation type="submission" date="2020-08" db="EMBL/GenBank/DDBJ databases">
        <title>Genomic Encyclopedia of Type Strains, Phase IV (KMG-IV): sequencing the most valuable type-strain genomes for metagenomic binning, comparative biology and taxonomic classification.</title>
        <authorList>
            <person name="Goeker M."/>
        </authorList>
    </citation>
    <scope>NUCLEOTIDE SEQUENCE [LARGE SCALE GENOMIC DNA]</scope>
    <source>
        <strain evidence="3 4">DSM 12252</strain>
    </source>
</reference>
<organism evidence="3 4">
    <name type="scientific">Prosthecobacter vanneervenii</name>
    <dbReference type="NCBI Taxonomy" id="48466"/>
    <lineage>
        <taxon>Bacteria</taxon>
        <taxon>Pseudomonadati</taxon>
        <taxon>Verrucomicrobiota</taxon>
        <taxon>Verrucomicrobiia</taxon>
        <taxon>Verrucomicrobiales</taxon>
        <taxon>Verrucomicrobiaceae</taxon>
        <taxon>Prosthecobacter</taxon>
    </lineage>
</organism>
<dbReference type="Gene3D" id="1.25.40.10">
    <property type="entry name" value="Tetratricopeptide repeat domain"/>
    <property type="match status" value="6"/>
</dbReference>
<dbReference type="PANTHER" id="PTHR12558">
    <property type="entry name" value="CELL DIVISION CYCLE 16,23,27"/>
    <property type="match status" value="1"/>
</dbReference>
<evidence type="ECO:0000313" key="4">
    <source>
        <dbReference type="Proteomes" id="UP000590740"/>
    </source>
</evidence>
<dbReference type="EMBL" id="JACHIG010000004">
    <property type="protein sequence ID" value="MBB5032863.1"/>
    <property type="molecule type" value="Genomic_DNA"/>
</dbReference>
<feature type="repeat" description="TPR" evidence="1">
    <location>
        <begin position="116"/>
        <end position="149"/>
    </location>
</feature>
<sequence length="836" mass="92901">MTAAKLPTSPRSHAPRLLPVFFCVATLSSMAQQAPRALPVEDDDRVPKAIPVGKTPPKAQPVTDDPKSAPPAAKAKEPGDDMFEFASLAYDRQEWGMAAQSYAKYLQQFPTATLVPEALFRVGECYMKQNQLKQAGGYYEEVVNRYPSSDGAPSAAYRLGAMAFNDSKFADSAKYFTFCEARTKSAQVKLAAAYHKSRAYGMAGDKEKQASALSSVIALKTDNPFRETALLTLGSLYLGQDKKTEALPIFDELVKTSGDRAIIAEASIRAAVLYAELKKPDESIAMFEKALRMPETTEQNRGISLVGIIQSLYAKGDYDGVIEYYNKNSEILPPGPSRAKMLLLVGHSYRTRKSYARAVEVYLMIEQYHADTDEAFEAGYWKLYCFYLLNDKDLGEFSTAFITRYAQKQANHEFLSLARLIRADFYFNKAEYQQAALSYNEINLDKLPEKLRPGTLFNMGWAQGEAGRHQEAVGTFTRFINEYPAHEYLPKAFARRGMANRDARDLPKAKADFEHVTKDFPKSDACELSWLQLGFIAMEQKDPKATVTAFETLLKKFPTTTAGAQAYYGVGRGNFDQKIYDKAVPALRRSIELDSKGYLEKSSQLIILCEYARQNADSLAKAIDNYLQSKPDGQVPPNVLKWLGLKLFSSDDFKRAARFLELAVTPQVPANTEPVVWNYLGMAQLQNQQYDASIQATDNFLLSNPDSATRSRALLTKGRAQLGKGLFDDADKAAQEALQVVKDGKLQAELLLLEGDIYAAQGDKLAAEGQKDAAAVKWKDAAAKYAVPSQVFEDPDVTPAALYKAAQVLEKAGDAAKAKLMMEQLKQRYPKYQPKQ</sequence>